<evidence type="ECO:0000313" key="1">
    <source>
        <dbReference type="EMBL" id="EAY17312.1"/>
    </source>
</evidence>
<organism evidence="1 2">
    <name type="scientific">Trichomonas vaginalis (strain ATCC PRA-98 / G3)</name>
    <dbReference type="NCBI Taxonomy" id="412133"/>
    <lineage>
        <taxon>Eukaryota</taxon>
        <taxon>Metamonada</taxon>
        <taxon>Parabasalia</taxon>
        <taxon>Trichomonadida</taxon>
        <taxon>Trichomonadidae</taxon>
        <taxon>Trichomonas</taxon>
    </lineage>
</organism>
<evidence type="ECO:0000313" key="2">
    <source>
        <dbReference type="Proteomes" id="UP000001542"/>
    </source>
</evidence>
<dbReference type="VEuPathDB" id="TrichDB:TVAG_266750"/>
<dbReference type="VEuPathDB" id="TrichDB:TVAGG3_0480550"/>
<proteinExistence type="predicted"/>
<dbReference type="InParanoid" id="A2DQM8"/>
<gene>
    <name evidence="1" type="ORF">TVAG_266750</name>
</gene>
<dbReference type="RefSeq" id="XP_001329535.1">
    <property type="nucleotide sequence ID" value="XM_001329500.1"/>
</dbReference>
<dbReference type="Proteomes" id="UP000001542">
    <property type="component" value="Unassembled WGS sequence"/>
</dbReference>
<dbReference type="AlphaFoldDB" id="A2DQM8"/>
<reference evidence="1" key="2">
    <citation type="journal article" date="2007" name="Science">
        <title>Draft genome sequence of the sexually transmitted pathogen Trichomonas vaginalis.</title>
        <authorList>
            <person name="Carlton J.M."/>
            <person name="Hirt R.P."/>
            <person name="Silva J.C."/>
            <person name="Delcher A.L."/>
            <person name="Schatz M."/>
            <person name="Zhao Q."/>
            <person name="Wortman J.R."/>
            <person name="Bidwell S.L."/>
            <person name="Alsmark U.C.M."/>
            <person name="Besteiro S."/>
            <person name="Sicheritz-Ponten T."/>
            <person name="Noel C.J."/>
            <person name="Dacks J.B."/>
            <person name="Foster P.G."/>
            <person name="Simillion C."/>
            <person name="Van de Peer Y."/>
            <person name="Miranda-Saavedra D."/>
            <person name="Barton G.J."/>
            <person name="Westrop G.D."/>
            <person name="Mueller S."/>
            <person name="Dessi D."/>
            <person name="Fiori P.L."/>
            <person name="Ren Q."/>
            <person name="Paulsen I."/>
            <person name="Zhang H."/>
            <person name="Bastida-Corcuera F.D."/>
            <person name="Simoes-Barbosa A."/>
            <person name="Brown M.T."/>
            <person name="Hayes R.D."/>
            <person name="Mukherjee M."/>
            <person name="Okumura C.Y."/>
            <person name="Schneider R."/>
            <person name="Smith A.J."/>
            <person name="Vanacova S."/>
            <person name="Villalvazo M."/>
            <person name="Haas B.J."/>
            <person name="Pertea M."/>
            <person name="Feldblyum T.V."/>
            <person name="Utterback T.R."/>
            <person name="Shu C.L."/>
            <person name="Osoegawa K."/>
            <person name="de Jong P.J."/>
            <person name="Hrdy I."/>
            <person name="Horvathova L."/>
            <person name="Zubacova Z."/>
            <person name="Dolezal P."/>
            <person name="Malik S.B."/>
            <person name="Logsdon J.M. Jr."/>
            <person name="Henze K."/>
            <person name="Gupta A."/>
            <person name="Wang C.C."/>
            <person name="Dunne R.L."/>
            <person name="Upcroft J.A."/>
            <person name="Upcroft P."/>
            <person name="White O."/>
            <person name="Salzberg S.L."/>
            <person name="Tang P."/>
            <person name="Chiu C.-H."/>
            <person name="Lee Y.-S."/>
            <person name="Embley T.M."/>
            <person name="Coombs G.H."/>
            <person name="Mottram J.C."/>
            <person name="Tachezy J."/>
            <person name="Fraser-Liggett C.M."/>
            <person name="Johnson P.J."/>
        </authorList>
    </citation>
    <scope>NUCLEOTIDE SEQUENCE [LARGE SCALE GENOMIC DNA]</scope>
    <source>
        <strain evidence="1">G3</strain>
    </source>
</reference>
<dbReference type="KEGG" id="tva:4775329"/>
<dbReference type="EMBL" id="DS113232">
    <property type="protein sequence ID" value="EAY17312.1"/>
    <property type="molecule type" value="Genomic_DNA"/>
</dbReference>
<protein>
    <submittedName>
        <fullName evidence="1">Uncharacterized protein</fullName>
    </submittedName>
</protein>
<sequence length="188" mass="21989">MTKIQFKFTDKFDRYVIIEYDLNLNEYINYSCQDNGNIGYQGDIIYIRCTAEKRLDSYAEREFNFVDCSNNNNYQLINTSSESSFEFYLTTPIITEDAPLKIYIKCVHNQNINQISVVKNEISPPLVIDFEMVEITEDSATVRVTASKDLSNNYDYTEYGIGTQDTAQFHQFYDTDSYLTKDFNINEQ</sequence>
<name>A2DQM8_TRIV3</name>
<reference evidence="1" key="1">
    <citation type="submission" date="2006-10" db="EMBL/GenBank/DDBJ databases">
        <authorList>
            <person name="Amadeo P."/>
            <person name="Zhao Q."/>
            <person name="Wortman J."/>
            <person name="Fraser-Liggett C."/>
            <person name="Carlton J."/>
        </authorList>
    </citation>
    <scope>NUCLEOTIDE SEQUENCE</scope>
    <source>
        <strain evidence="1">G3</strain>
    </source>
</reference>
<keyword evidence="2" id="KW-1185">Reference proteome</keyword>
<accession>A2DQM8</accession>